<dbReference type="PROSITE" id="PS51257">
    <property type="entry name" value="PROKAR_LIPOPROTEIN"/>
    <property type="match status" value="1"/>
</dbReference>
<evidence type="ECO:0000256" key="2">
    <source>
        <dbReference type="ARBA" id="ARBA00009105"/>
    </source>
</evidence>
<feature type="transmembrane region" description="Helical" evidence="10">
    <location>
        <begin position="39"/>
        <end position="60"/>
    </location>
</feature>
<comment type="subcellular location">
    <subcellularLocation>
        <location evidence="1">Golgi apparatus membrane</location>
        <topology evidence="1">Single-pass type II membrane protein</topology>
    </subcellularLocation>
</comment>
<dbReference type="GO" id="GO:0000139">
    <property type="term" value="C:Golgi membrane"/>
    <property type="evidence" value="ECO:0007669"/>
    <property type="project" value="UniProtKB-SubCell"/>
</dbReference>
<comment type="similarity">
    <text evidence="2">Belongs to the MNN1/MNT family.</text>
</comment>
<keyword evidence="8 10" id="KW-0472">Membrane</keyword>
<dbReference type="OrthoDB" id="430354at2759"/>
<keyword evidence="5" id="KW-0735">Signal-anchor</keyword>
<dbReference type="InterPro" id="IPR022751">
    <property type="entry name" value="Alpha_mannosyltransferase"/>
</dbReference>
<evidence type="ECO:0000256" key="7">
    <source>
        <dbReference type="ARBA" id="ARBA00023034"/>
    </source>
</evidence>
<dbReference type="Proteomes" id="UP000243876">
    <property type="component" value="Unassembled WGS sequence"/>
</dbReference>
<dbReference type="PANTHER" id="PTHR31646">
    <property type="entry name" value="ALPHA-1,2-MANNOSYLTRANSFERASE MNN2"/>
    <property type="match status" value="1"/>
</dbReference>
<sequence length="813" mass="89675">MVPSRGTYYRIPGLPPPASASSPSCSSASSCARFPPRRFAFLACAVLAILWVSTSIGTGFRSVAWPDPGIFTAPFDRLSSLPVDSNLDAHPLADNFLLDGSDSSSFSFSPRQPCNSPAVTLSLPPSSLNLSSPIPPQQWDSPSLAFPLGAPLSARLEHWLAAPLAPYQTWVTFNRQTCGNPSVRRNANKLHASENRGTWEGMDEVSVREIRAQLAGVLRQAEKDGRLEEWQEQGKKGTRGIVWTAGNADTFDRVLVSLRLLRSVYNTTLPAEIFHFPSESPSPSALEEFKALNASVISLETLSKDPSPGRTKSFHVKGAAIVESHFDEVLYLDSDSLPVRSIDGLFDSREFRQMGAVFWPDFWKDQPENVRLRSLDSLSFPRLTAFYPRKAIWSILGVQCRDEWTMEAGQILVRKSQHLDALLLVEHMLKNWHFWFGFSDGDKDLFRYAFLALRKRWAIPSRSLASASWVDANAVGGDNSQRFAGHTMLQYGLASEEGGTQGRVLFVHANLLKRILGCVEKRLFTPPVPLMNALNSCSSDSTFSNGETWGRTLRLRLPDSTTSPSSSASPSSEPVEASFILQADHFANVSPFTGLGIPVVSVPSASDILLPPPSSPSTASAAQNVPLSVRQQALLQRGLYSEFWDGHRHVAYVLAVQNGWRDELELVPGLGAGEEVGLQQERKRRRADGAEEEEDAAAVEAQEPEAVEPMEEGFSREEWAAWKAWLSEEQDAQCSRRDDIRSRTLELTAAPVRTPAISSDDEGEAVDEEPTEGSEPELGPMEIILWDHDPDLRDFEANFYDRAGGQANGHGFR</sequence>
<keyword evidence="3" id="KW-0808">Transferase</keyword>
<evidence type="ECO:0000256" key="5">
    <source>
        <dbReference type="ARBA" id="ARBA00022968"/>
    </source>
</evidence>
<feature type="region of interest" description="Disordered" evidence="9">
    <location>
        <begin position="751"/>
        <end position="780"/>
    </location>
</feature>
<organism evidence="11 12">
    <name type="scientific">Sporidiobolus salmonicolor</name>
    <name type="common">Yeast-like fungus</name>
    <name type="synonym">Sporobolomyces salmonicolor</name>
    <dbReference type="NCBI Taxonomy" id="5005"/>
    <lineage>
        <taxon>Eukaryota</taxon>
        <taxon>Fungi</taxon>
        <taxon>Dikarya</taxon>
        <taxon>Basidiomycota</taxon>
        <taxon>Pucciniomycotina</taxon>
        <taxon>Microbotryomycetes</taxon>
        <taxon>Sporidiobolales</taxon>
        <taxon>Sporidiobolaceae</taxon>
        <taxon>Sporobolomyces</taxon>
    </lineage>
</organism>
<proteinExistence type="inferred from homology"/>
<name>A0A0D6EPY9_SPOSA</name>
<dbReference type="SUPFAM" id="SSF53448">
    <property type="entry name" value="Nucleotide-diphospho-sugar transferases"/>
    <property type="match status" value="1"/>
</dbReference>
<dbReference type="AlphaFoldDB" id="A0A0D6EPY9"/>
<evidence type="ECO:0000256" key="10">
    <source>
        <dbReference type="SAM" id="Phobius"/>
    </source>
</evidence>
<feature type="compositionally biased region" description="Acidic residues" evidence="9">
    <location>
        <begin position="759"/>
        <end position="775"/>
    </location>
</feature>
<dbReference type="Gene3D" id="3.90.550.10">
    <property type="entry name" value="Spore Coat Polysaccharide Biosynthesis Protein SpsA, Chain A"/>
    <property type="match status" value="1"/>
</dbReference>
<keyword evidence="4 10" id="KW-0812">Transmembrane</keyword>
<accession>A0A0D6EPY9</accession>
<dbReference type="Pfam" id="PF11051">
    <property type="entry name" value="Mannosyl_trans3"/>
    <property type="match status" value="1"/>
</dbReference>
<gene>
    <name evidence="11" type="primary">SPOSA6832_03681</name>
</gene>
<evidence type="ECO:0000256" key="3">
    <source>
        <dbReference type="ARBA" id="ARBA00022679"/>
    </source>
</evidence>
<feature type="compositionally biased region" description="Acidic residues" evidence="9">
    <location>
        <begin position="690"/>
        <end position="711"/>
    </location>
</feature>
<evidence type="ECO:0000313" key="12">
    <source>
        <dbReference type="Proteomes" id="UP000243876"/>
    </source>
</evidence>
<keyword evidence="12" id="KW-1185">Reference proteome</keyword>
<protein>
    <submittedName>
        <fullName evidence="11">SPOSA6832_03681-mRNA-1:cds</fullName>
    </submittedName>
</protein>
<dbReference type="GO" id="GO:0046354">
    <property type="term" value="P:mannan biosynthetic process"/>
    <property type="evidence" value="ECO:0007669"/>
    <property type="project" value="TreeGrafter"/>
</dbReference>
<evidence type="ECO:0000313" key="11">
    <source>
        <dbReference type="EMBL" id="CEQ41916.1"/>
    </source>
</evidence>
<dbReference type="EMBL" id="CENE01000018">
    <property type="protein sequence ID" value="CEQ41916.1"/>
    <property type="molecule type" value="Genomic_DNA"/>
</dbReference>
<evidence type="ECO:0000256" key="8">
    <source>
        <dbReference type="ARBA" id="ARBA00023136"/>
    </source>
</evidence>
<dbReference type="GO" id="GO:0000026">
    <property type="term" value="F:alpha-1,2-mannosyltransferase activity"/>
    <property type="evidence" value="ECO:0007669"/>
    <property type="project" value="TreeGrafter"/>
</dbReference>
<evidence type="ECO:0000256" key="4">
    <source>
        <dbReference type="ARBA" id="ARBA00022692"/>
    </source>
</evidence>
<evidence type="ECO:0000256" key="1">
    <source>
        <dbReference type="ARBA" id="ARBA00004323"/>
    </source>
</evidence>
<feature type="region of interest" description="Disordered" evidence="9">
    <location>
        <begin position="677"/>
        <end position="713"/>
    </location>
</feature>
<keyword evidence="7" id="KW-0333">Golgi apparatus</keyword>
<reference evidence="12" key="1">
    <citation type="submission" date="2015-02" db="EMBL/GenBank/DDBJ databases">
        <authorList>
            <person name="Gon?alves P."/>
        </authorList>
    </citation>
    <scope>NUCLEOTIDE SEQUENCE [LARGE SCALE GENOMIC DNA]</scope>
</reference>
<evidence type="ECO:0000256" key="6">
    <source>
        <dbReference type="ARBA" id="ARBA00022989"/>
    </source>
</evidence>
<evidence type="ECO:0000256" key="9">
    <source>
        <dbReference type="SAM" id="MobiDB-lite"/>
    </source>
</evidence>
<dbReference type="PANTHER" id="PTHR31646:SF1">
    <property type="entry name" value="ALPHA-1,2-MANNOSYLTRANSFERASE MNN2"/>
    <property type="match status" value="1"/>
</dbReference>
<keyword evidence="6 10" id="KW-1133">Transmembrane helix</keyword>
<dbReference type="InterPro" id="IPR029044">
    <property type="entry name" value="Nucleotide-diphossugar_trans"/>
</dbReference>